<organism evidence="2 3">
    <name type="scientific">Ornithinimicrobium kibberense</name>
    <dbReference type="NCBI Taxonomy" id="282060"/>
    <lineage>
        <taxon>Bacteria</taxon>
        <taxon>Bacillati</taxon>
        <taxon>Actinomycetota</taxon>
        <taxon>Actinomycetes</taxon>
        <taxon>Micrococcales</taxon>
        <taxon>Ornithinimicrobiaceae</taxon>
        <taxon>Ornithinimicrobium</taxon>
    </lineage>
</organism>
<feature type="transmembrane region" description="Helical" evidence="1">
    <location>
        <begin position="50"/>
        <end position="69"/>
    </location>
</feature>
<accession>A0ABV5V5R4</accession>
<name>A0ABV5V5R4_9MICO</name>
<evidence type="ECO:0000313" key="3">
    <source>
        <dbReference type="Proteomes" id="UP001589613"/>
    </source>
</evidence>
<dbReference type="RefSeq" id="WP_202876604.1">
    <property type="nucleotide sequence ID" value="NZ_JBHMAX010000024.1"/>
</dbReference>
<sequence length="137" mass="14552">MATQTAPVRTRSRKMPGQMRLLAASLMILLGAFVPWLYTPLGTITGMRGPGLWTATVAMLALAGALVPAKLRMMAILQALVAAGISIVLPVWQFVHIFSLVGMSGWMPGPGLLLTFAGGILSAVAAWQLWTIRPVQA</sequence>
<feature type="transmembrane region" description="Helical" evidence="1">
    <location>
        <begin position="76"/>
        <end position="99"/>
    </location>
</feature>
<dbReference type="EMBL" id="JBHMAX010000024">
    <property type="protein sequence ID" value="MFB9733156.1"/>
    <property type="molecule type" value="Genomic_DNA"/>
</dbReference>
<keyword evidence="1" id="KW-1133">Transmembrane helix</keyword>
<evidence type="ECO:0008006" key="4">
    <source>
        <dbReference type="Google" id="ProtNLM"/>
    </source>
</evidence>
<proteinExistence type="predicted"/>
<keyword evidence="3" id="KW-1185">Reference proteome</keyword>
<evidence type="ECO:0000313" key="2">
    <source>
        <dbReference type="EMBL" id="MFB9733156.1"/>
    </source>
</evidence>
<protein>
    <recommendedName>
        <fullName evidence="4">SPW repeat-containing protein</fullName>
    </recommendedName>
</protein>
<feature type="transmembrane region" description="Helical" evidence="1">
    <location>
        <begin position="111"/>
        <end position="130"/>
    </location>
</feature>
<evidence type="ECO:0000256" key="1">
    <source>
        <dbReference type="SAM" id="Phobius"/>
    </source>
</evidence>
<keyword evidence="1" id="KW-0472">Membrane</keyword>
<keyword evidence="1" id="KW-0812">Transmembrane</keyword>
<reference evidence="2 3" key="1">
    <citation type="submission" date="2024-09" db="EMBL/GenBank/DDBJ databases">
        <authorList>
            <person name="Sun Q."/>
            <person name="Mori K."/>
        </authorList>
    </citation>
    <scope>NUCLEOTIDE SEQUENCE [LARGE SCALE GENOMIC DNA]</scope>
    <source>
        <strain evidence="2 3">JCM 12763</strain>
    </source>
</reference>
<feature type="transmembrane region" description="Helical" evidence="1">
    <location>
        <begin position="21"/>
        <end position="38"/>
    </location>
</feature>
<gene>
    <name evidence="2" type="ORF">ACFFN0_13985</name>
</gene>
<comment type="caution">
    <text evidence="2">The sequence shown here is derived from an EMBL/GenBank/DDBJ whole genome shotgun (WGS) entry which is preliminary data.</text>
</comment>
<dbReference type="Proteomes" id="UP001589613">
    <property type="component" value="Unassembled WGS sequence"/>
</dbReference>